<evidence type="ECO:0000313" key="7">
    <source>
        <dbReference type="EMBL" id="CAG9861185.1"/>
    </source>
</evidence>
<reference evidence="7" key="1">
    <citation type="submission" date="2022-01" db="EMBL/GenBank/DDBJ databases">
        <authorList>
            <person name="King R."/>
        </authorList>
    </citation>
    <scope>NUCLEOTIDE SEQUENCE</scope>
</reference>
<organism evidence="7 8">
    <name type="scientific">Phyllotreta striolata</name>
    <name type="common">Striped flea beetle</name>
    <name type="synonym">Crioceris striolata</name>
    <dbReference type="NCBI Taxonomy" id="444603"/>
    <lineage>
        <taxon>Eukaryota</taxon>
        <taxon>Metazoa</taxon>
        <taxon>Ecdysozoa</taxon>
        <taxon>Arthropoda</taxon>
        <taxon>Hexapoda</taxon>
        <taxon>Insecta</taxon>
        <taxon>Pterygota</taxon>
        <taxon>Neoptera</taxon>
        <taxon>Endopterygota</taxon>
        <taxon>Coleoptera</taxon>
        <taxon>Polyphaga</taxon>
        <taxon>Cucujiformia</taxon>
        <taxon>Chrysomeloidea</taxon>
        <taxon>Chrysomelidae</taxon>
        <taxon>Galerucinae</taxon>
        <taxon>Alticini</taxon>
        <taxon>Phyllotreta</taxon>
    </lineage>
</organism>
<protein>
    <recommendedName>
        <fullName evidence="6">Cytochrome b5 heme-binding domain-containing protein</fullName>
    </recommendedName>
</protein>
<gene>
    <name evidence="7" type="ORF">PHYEVI_LOCUS7528</name>
</gene>
<keyword evidence="2 5" id="KW-0479">Metal-binding</keyword>
<dbReference type="PROSITE" id="PS00191">
    <property type="entry name" value="CYTOCHROME_B5_1"/>
    <property type="match status" value="1"/>
</dbReference>
<evidence type="ECO:0000256" key="5">
    <source>
        <dbReference type="RuleBase" id="RU362121"/>
    </source>
</evidence>
<dbReference type="GO" id="GO:0016020">
    <property type="term" value="C:membrane"/>
    <property type="evidence" value="ECO:0007669"/>
    <property type="project" value="TreeGrafter"/>
</dbReference>
<evidence type="ECO:0000256" key="3">
    <source>
        <dbReference type="ARBA" id="ARBA00023004"/>
    </source>
</evidence>
<dbReference type="SMART" id="SM01117">
    <property type="entry name" value="Cyt-b5"/>
    <property type="match status" value="1"/>
</dbReference>
<dbReference type="FunFam" id="3.10.120.10:FF:000007">
    <property type="entry name" value="Sulfite oxidase, mitochondrial"/>
    <property type="match status" value="1"/>
</dbReference>
<proteinExistence type="inferred from homology"/>
<dbReference type="OrthoDB" id="10051395at2759"/>
<dbReference type="EMBL" id="OU900097">
    <property type="protein sequence ID" value="CAG9861185.1"/>
    <property type="molecule type" value="Genomic_DNA"/>
</dbReference>
<evidence type="ECO:0000256" key="2">
    <source>
        <dbReference type="ARBA" id="ARBA00022723"/>
    </source>
</evidence>
<keyword evidence="3 5" id="KW-0408">Iron</keyword>
<dbReference type="PANTHER" id="PTHR19359">
    <property type="entry name" value="CYTOCHROME B5"/>
    <property type="match status" value="1"/>
</dbReference>
<dbReference type="GO" id="GO:0046872">
    <property type="term" value="F:metal ion binding"/>
    <property type="evidence" value="ECO:0007669"/>
    <property type="project" value="UniProtKB-UniRule"/>
</dbReference>
<evidence type="ECO:0000259" key="6">
    <source>
        <dbReference type="PROSITE" id="PS50255"/>
    </source>
</evidence>
<dbReference type="Gene3D" id="3.10.120.10">
    <property type="entry name" value="Cytochrome b5-like heme/steroid binding domain"/>
    <property type="match status" value="1"/>
</dbReference>
<dbReference type="AlphaFoldDB" id="A0A9N9TVE2"/>
<dbReference type="InterPro" id="IPR018506">
    <property type="entry name" value="Cyt_B5_heme-BS"/>
</dbReference>
<evidence type="ECO:0000313" key="8">
    <source>
        <dbReference type="Proteomes" id="UP001153712"/>
    </source>
</evidence>
<dbReference type="GO" id="GO:0020037">
    <property type="term" value="F:heme binding"/>
    <property type="evidence" value="ECO:0007669"/>
    <property type="project" value="UniProtKB-UniRule"/>
</dbReference>
<name>A0A9N9TVE2_PHYSR</name>
<dbReference type="PROSITE" id="PS50255">
    <property type="entry name" value="CYTOCHROME_B5_2"/>
    <property type="match status" value="1"/>
</dbReference>
<accession>A0A9N9TVE2</accession>
<dbReference type="SUPFAM" id="SSF55856">
    <property type="entry name" value="Cytochrome b5-like heme/steroid binding domain"/>
    <property type="match status" value="1"/>
</dbReference>
<evidence type="ECO:0000256" key="4">
    <source>
        <dbReference type="ARBA" id="ARBA00038168"/>
    </source>
</evidence>
<dbReference type="PRINTS" id="PR00363">
    <property type="entry name" value="CYTOCHROMEB5"/>
</dbReference>
<dbReference type="Pfam" id="PF00173">
    <property type="entry name" value="Cyt-b5"/>
    <property type="match status" value="1"/>
</dbReference>
<keyword evidence="8" id="KW-1185">Reference proteome</keyword>
<dbReference type="InterPro" id="IPR036400">
    <property type="entry name" value="Cyt_B5-like_heme/steroid_sf"/>
</dbReference>
<keyword evidence="1 5" id="KW-0349">Heme</keyword>
<dbReference type="PANTHER" id="PTHR19359:SF14">
    <property type="entry name" value="CYTOCHROME B5 A"/>
    <property type="match status" value="1"/>
</dbReference>
<sequence>MCAFSRKILSRLCADFSSSCNIFKVISFNWSRNYGSLKRQEFCNFVRNKQCLNRSALVKFNLILLGSAEAGKFKKGLPSYTIAEVAKHKTEKTRVWVYYKQGVYDITDYIDEHPGGPEIIMQAAGGSLEHYFSLYHHHLNEDIFEILESLRIGNLKT</sequence>
<dbReference type="InterPro" id="IPR001199">
    <property type="entry name" value="Cyt_B5-like_heme/steroid-bd"/>
</dbReference>
<evidence type="ECO:0000256" key="1">
    <source>
        <dbReference type="ARBA" id="ARBA00022617"/>
    </source>
</evidence>
<dbReference type="InterPro" id="IPR050668">
    <property type="entry name" value="Cytochrome_b5"/>
</dbReference>
<comment type="similarity">
    <text evidence="4 5">Belongs to the cytochrome b5 family.</text>
</comment>
<feature type="domain" description="Cytochrome b5 heme-binding" evidence="6">
    <location>
        <begin position="77"/>
        <end position="156"/>
    </location>
</feature>
<dbReference type="Proteomes" id="UP001153712">
    <property type="component" value="Chromosome 4"/>
</dbReference>